<keyword evidence="4 15" id="KW-1133">Transmembrane helix</keyword>
<dbReference type="AlphaFoldDB" id="A0A913WRB8"/>
<evidence type="ECO:0000256" key="11">
    <source>
        <dbReference type="ARBA" id="ARBA00042320"/>
    </source>
</evidence>
<dbReference type="PANTHER" id="PTHR21347">
    <property type="entry name" value="CLEFT LIP AND PALATE ASSOCIATED TRANSMEMBRANE PROTEIN-RELATED"/>
    <property type="match status" value="1"/>
</dbReference>
<keyword evidence="17" id="KW-1185">Reference proteome</keyword>
<comment type="function">
    <text evidence="13">Scramblase that mediates the translocation of glucosaminylphosphatidylinositol (alpha-D-GlcN-(1-6)-(1,2-diacyl-sn-glycero-3-phospho)-1D-myo-inositol, GlcN-PI) across the endoplasmic reticulum (ER) membrane, from the cytosolic leaflet to the luminal leaflet of the ER membrane, where it participates in the biosynthesis of glycosylphosphatidylinositol (GPI). GPI is a lipid glycoconjugate involved in post-translational modification of proteins. Can also translocate 1,2-diacyl-sn-glycero-3-phospho-(1D-myo-inositol) (phosphatidylinositol or PI), as well as several other phospholipids (1,2-diacyl-sn-glycero-3-phosphocholine, 1,2-diacyl-sn-glycero-3-phosphoethanolamine), and N-acetylglucosaminylphosphatidylinositol (GlcNAc-PI) in vitro.</text>
</comment>
<feature type="transmembrane region" description="Helical" evidence="15">
    <location>
        <begin position="9"/>
        <end position="29"/>
    </location>
</feature>
<reference evidence="16" key="1">
    <citation type="submission" date="2022-11" db="UniProtKB">
        <authorList>
            <consortium name="EnsemblMetazoa"/>
        </authorList>
    </citation>
    <scope>IDENTIFICATION</scope>
</reference>
<evidence type="ECO:0000256" key="10">
    <source>
        <dbReference type="ARBA" id="ARBA00040905"/>
    </source>
</evidence>
<comment type="similarity">
    <text evidence="2">Belongs to the CLPTM1 family.</text>
</comment>
<dbReference type="KEGG" id="epa:110232165"/>
<comment type="catalytic activity">
    <reaction evidence="7">
        <text>a 1,2-diacyl-sn-glycero-3-phosphocholine(in) = a 1,2-diacyl-sn-glycero-3-phosphocholine(out)</text>
        <dbReference type="Rhea" id="RHEA:38571"/>
        <dbReference type="ChEBI" id="CHEBI:57643"/>
    </reaction>
</comment>
<protein>
    <recommendedName>
        <fullName evidence="10">Lipid scramblase CLPTM1L</fullName>
    </recommendedName>
    <alternativeName>
        <fullName evidence="12">Cisplatin resistance-related protein 9</fullName>
    </alternativeName>
    <alternativeName>
        <fullName evidence="11">Cleft lip and palate transmembrane protein 1-like protein</fullName>
    </alternativeName>
</protein>
<dbReference type="RefSeq" id="XP_020892942.1">
    <property type="nucleotide sequence ID" value="XM_021037283.2"/>
</dbReference>
<dbReference type="Proteomes" id="UP000887567">
    <property type="component" value="Unplaced"/>
</dbReference>
<evidence type="ECO:0000256" key="14">
    <source>
        <dbReference type="ARBA" id="ARBA00093208"/>
    </source>
</evidence>
<feature type="transmembrane region" description="Helical" evidence="15">
    <location>
        <begin position="418"/>
        <end position="439"/>
    </location>
</feature>
<dbReference type="GO" id="GO:0012505">
    <property type="term" value="C:endomembrane system"/>
    <property type="evidence" value="ECO:0007669"/>
    <property type="project" value="TreeGrafter"/>
</dbReference>
<keyword evidence="5 15" id="KW-0472">Membrane</keyword>
<evidence type="ECO:0000256" key="5">
    <source>
        <dbReference type="ARBA" id="ARBA00023136"/>
    </source>
</evidence>
<evidence type="ECO:0000256" key="13">
    <source>
        <dbReference type="ARBA" id="ARBA00045827"/>
    </source>
</evidence>
<feature type="transmembrane region" description="Helical" evidence="15">
    <location>
        <begin position="273"/>
        <end position="294"/>
    </location>
</feature>
<dbReference type="OrthoDB" id="378564at2759"/>
<proteinExistence type="inferred from homology"/>
<evidence type="ECO:0000256" key="4">
    <source>
        <dbReference type="ARBA" id="ARBA00022989"/>
    </source>
</evidence>
<evidence type="ECO:0000256" key="12">
    <source>
        <dbReference type="ARBA" id="ARBA00043155"/>
    </source>
</evidence>
<dbReference type="InterPro" id="IPR008429">
    <property type="entry name" value="CLPTM1"/>
</dbReference>
<accession>A0A913WRB8</accession>
<evidence type="ECO:0000256" key="7">
    <source>
        <dbReference type="ARBA" id="ARBA00024631"/>
    </source>
</evidence>
<sequence length="526" mass="61076">MALFNLTNLALTLFALYIMNSIYILYHFFHIPDCTGGPTKCLSPHPTIDGLLEVSLYASTKKGAKNSNDMDLMWKSDNFSIREPFSKLVNVTLPRKTRNNGSLFVHVFVYPRGMTPYDSFFTSYDVIEQTQYALPRDDTLHLLSSNSEKKVSARNGKPIAHWRPKFSFYVLSEKVVFERYAIPGEIYQFIRVTPNEEYNPVVYIDRLQVKYRHIQPINKTTKEIPLTVEYSPISLGKLRIWTSVQQSLATMQVLGFSDKDVDDIRGLFTEINMYLLGLTFAISIFHLLFDFLAFKNDINFWRKTNSMVGLSSRTVAWRCASSAIIFLYLVDEKASLLVTIPSGIGTLIEAWKLSKAVKLTIKFESGYKPLIQFGERSSQEKETDSFDDEALYYLKYLIYPLVLASAVYSLIYQPQKSWYSWFIKSLVNGIYVVGFLFMLPQLFVNYRLKSVAHLPWKALMYKAFNTFIDDVFAFIITMPTSHRLACFRDDVVFVIYIYQRWLYPVDKTRVNEYGISYEDDEKQKKE</sequence>
<comment type="catalytic activity">
    <reaction evidence="8">
        <text>a 1,2-diacyl-sn-glycero-3-phospho-(1D-myo-inositol)(in) = a 1,2-diacyl-sn-glycero-3-phospho-(1D-myo-inositol)(out)</text>
        <dbReference type="Rhea" id="RHEA:38691"/>
        <dbReference type="ChEBI" id="CHEBI:57880"/>
    </reaction>
</comment>
<comment type="catalytic activity">
    <reaction evidence="9">
        <text>6-(alpha-D-glucosaminyl)-(1-octadecanoyl,2-(9Z)-octadecenoyl-sn-glycero-3-phospho)-1D-myo-inositol(in) = 6-(alpha-D-glucosaminyl)-(1-octadecanoyl,2-(9Z)-octadecenoyl-sn-glycero-3-phospho)-1D-myo-inositol(out)</text>
        <dbReference type="Rhea" id="RHEA:71495"/>
        <dbReference type="ChEBI" id="CHEBI:190691"/>
    </reaction>
</comment>
<feature type="transmembrane region" description="Helical" evidence="15">
    <location>
        <begin position="390"/>
        <end position="411"/>
    </location>
</feature>
<name>A0A913WRB8_EXADI</name>
<keyword evidence="3 15" id="KW-0812">Transmembrane</keyword>
<evidence type="ECO:0000256" key="8">
    <source>
        <dbReference type="ARBA" id="ARBA00035895"/>
    </source>
</evidence>
<dbReference type="GeneID" id="110232165"/>
<evidence type="ECO:0000256" key="6">
    <source>
        <dbReference type="ARBA" id="ARBA00024615"/>
    </source>
</evidence>
<dbReference type="Pfam" id="PF05602">
    <property type="entry name" value="CLPTM1"/>
    <property type="match status" value="1"/>
</dbReference>
<evidence type="ECO:0000256" key="9">
    <source>
        <dbReference type="ARBA" id="ARBA00036810"/>
    </source>
</evidence>
<organism evidence="16 17">
    <name type="scientific">Exaiptasia diaphana</name>
    <name type="common">Tropical sea anemone</name>
    <name type="synonym">Aiptasia pulchella</name>
    <dbReference type="NCBI Taxonomy" id="2652724"/>
    <lineage>
        <taxon>Eukaryota</taxon>
        <taxon>Metazoa</taxon>
        <taxon>Cnidaria</taxon>
        <taxon>Anthozoa</taxon>
        <taxon>Hexacorallia</taxon>
        <taxon>Actiniaria</taxon>
        <taxon>Aiptasiidae</taxon>
        <taxon>Exaiptasia</taxon>
    </lineage>
</organism>
<evidence type="ECO:0000256" key="2">
    <source>
        <dbReference type="ARBA" id="ARBA00009310"/>
    </source>
</evidence>
<comment type="catalytic activity">
    <reaction evidence="6">
        <text>a 1,2-diacyl-sn-glycero-3-phosphoethanolamine(in) = a 1,2-diacyl-sn-glycero-3-phosphoethanolamine(out)</text>
        <dbReference type="Rhea" id="RHEA:38895"/>
        <dbReference type="ChEBI" id="CHEBI:64612"/>
    </reaction>
</comment>
<evidence type="ECO:0000313" key="16">
    <source>
        <dbReference type="EnsemblMetazoa" id="XP_020892942.1"/>
    </source>
</evidence>
<evidence type="ECO:0000256" key="3">
    <source>
        <dbReference type="ARBA" id="ARBA00022692"/>
    </source>
</evidence>
<comment type="subcellular location">
    <subcellularLocation>
        <location evidence="1">Membrane</location>
        <topology evidence="1">Multi-pass membrane protein</topology>
    </subcellularLocation>
</comment>
<evidence type="ECO:0000256" key="1">
    <source>
        <dbReference type="ARBA" id="ARBA00004141"/>
    </source>
</evidence>
<dbReference type="PANTHER" id="PTHR21347:SF0">
    <property type="entry name" value="LIPID SCRAMBLASE CLPTM1L"/>
    <property type="match status" value="1"/>
</dbReference>
<dbReference type="GO" id="GO:0016020">
    <property type="term" value="C:membrane"/>
    <property type="evidence" value="ECO:0007669"/>
    <property type="project" value="UniProtKB-SubCell"/>
</dbReference>
<comment type="catalytic activity">
    <reaction evidence="14">
        <text>a 6-(alpha-D-glucosaminyl)-1-(1,2-diacyl-sn-glycero-3-phospho)-1D-myo-inositol(in) = a 6-(alpha-D-glucosaminyl)-1-(1,2-diacyl-sn-glycero-3-phospho)-1D-myo-inositol(out)</text>
        <dbReference type="Rhea" id="RHEA:71491"/>
        <dbReference type="ChEBI" id="CHEBI:57997"/>
    </reaction>
</comment>
<dbReference type="OMA" id="TTMWRAF"/>
<evidence type="ECO:0000313" key="17">
    <source>
        <dbReference type="Proteomes" id="UP000887567"/>
    </source>
</evidence>
<evidence type="ECO:0000256" key="15">
    <source>
        <dbReference type="SAM" id="Phobius"/>
    </source>
</evidence>
<dbReference type="EnsemblMetazoa" id="XM_021037283.2">
    <property type="protein sequence ID" value="XP_020892942.1"/>
    <property type="gene ID" value="LOC110232165"/>
</dbReference>